<comment type="caution">
    <text evidence="4">The sequence shown here is derived from an EMBL/GenBank/DDBJ whole genome shotgun (WGS) entry which is preliminary data.</text>
</comment>
<keyword evidence="5" id="KW-1185">Reference proteome</keyword>
<evidence type="ECO:0000313" key="4">
    <source>
        <dbReference type="EMBL" id="MBL4953858.1"/>
    </source>
</evidence>
<accession>A0ABS1TRB1</accession>
<sequence>MKRLVGDEVKIRSIAIFLVILTLLLSACGKKEIKNAVDWPVKDFKATTQADKSFGLNDLKGKVWVADFIFTSCIDVCPPMTANMAKLQKMVKDEGLKNVEFVSFSVDPTVDSPDKLTKYANQFKVDLNNWTFLTGYSQDFIEKYASKTFKTYVKKPEKADQVIHQTYIYLVDKEGHIRKSYNGFKDVPFDEMINDIKILQ</sequence>
<dbReference type="SUPFAM" id="SSF52833">
    <property type="entry name" value="Thioredoxin-like"/>
    <property type="match status" value="1"/>
</dbReference>
<feature type="domain" description="Thioredoxin" evidence="3">
    <location>
        <begin position="35"/>
        <end position="200"/>
    </location>
</feature>
<dbReference type="Gene3D" id="3.40.30.10">
    <property type="entry name" value="Glutaredoxin"/>
    <property type="match status" value="1"/>
</dbReference>
<dbReference type="Proteomes" id="UP000623967">
    <property type="component" value="Unassembled WGS sequence"/>
</dbReference>
<dbReference type="InterPro" id="IPR036249">
    <property type="entry name" value="Thioredoxin-like_sf"/>
</dbReference>
<proteinExistence type="inferred from homology"/>
<organism evidence="4 5">
    <name type="scientific">Neobacillus paridis</name>
    <dbReference type="NCBI Taxonomy" id="2803862"/>
    <lineage>
        <taxon>Bacteria</taxon>
        <taxon>Bacillati</taxon>
        <taxon>Bacillota</taxon>
        <taxon>Bacilli</taxon>
        <taxon>Bacillales</taxon>
        <taxon>Bacillaceae</taxon>
        <taxon>Neobacillus</taxon>
    </lineage>
</organism>
<protein>
    <submittedName>
        <fullName evidence="4">SCO family protein</fullName>
    </submittedName>
</protein>
<reference evidence="4 5" key="1">
    <citation type="submission" date="2021-01" db="EMBL/GenBank/DDBJ databases">
        <title>Genome public.</title>
        <authorList>
            <person name="Liu C."/>
            <person name="Sun Q."/>
        </authorList>
    </citation>
    <scope>NUCLEOTIDE SEQUENCE [LARGE SCALE GENOMIC DNA]</scope>
    <source>
        <strain evidence="4 5">YIM B02564</strain>
    </source>
</reference>
<dbReference type="Pfam" id="PF02630">
    <property type="entry name" value="SCO1-SenC"/>
    <property type="match status" value="1"/>
</dbReference>
<evidence type="ECO:0000259" key="3">
    <source>
        <dbReference type="PROSITE" id="PS51352"/>
    </source>
</evidence>
<keyword evidence="2" id="KW-0186">Copper</keyword>
<evidence type="ECO:0000256" key="1">
    <source>
        <dbReference type="ARBA" id="ARBA00010996"/>
    </source>
</evidence>
<name>A0ABS1TRB1_9BACI</name>
<dbReference type="PANTHER" id="PTHR12151:SF25">
    <property type="entry name" value="LINALOOL DEHYDRATASE_ISOMERASE DOMAIN-CONTAINING PROTEIN"/>
    <property type="match status" value="1"/>
</dbReference>
<dbReference type="PANTHER" id="PTHR12151">
    <property type="entry name" value="ELECTRON TRANSPORT PROTIN SCO1/SENC FAMILY MEMBER"/>
    <property type="match status" value="1"/>
</dbReference>
<dbReference type="EMBL" id="JAESWB010000247">
    <property type="protein sequence ID" value="MBL4953858.1"/>
    <property type="molecule type" value="Genomic_DNA"/>
</dbReference>
<comment type="similarity">
    <text evidence="1">Belongs to the SCO1/2 family.</text>
</comment>
<dbReference type="InterPro" id="IPR003782">
    <property type="entry name" value="SCO1/SenC"/>
</dbReference>
<evidence type="ECO:0000313" key="5">
    <source>
        <dbReference type="Proteomes" id="UP000623967"/>
    </source>
</evidence>
<dbReference type="PROSITE" id="PS51257">
    <property type="entry name" value="PROKAR_LIPOPROTEIN"/>
    <property type="match status" value="1"/>
</dbReference>
<evidence type="ECO:0000256" key="2">
    <source>
        <dbReference type="ARBA" id="ARBA00023008"/>
    </source>
</evidence>
<dbReference type="CDD" id="cd02968">
    <property type="entry name" value="SCO"/>
    <property type="match status" value="1"/>
</dbReference>
<dbReference type="InterPro" id="IPR013766">
    <property type="entry name" value="Thioredoxin_domain"/>
</dbReference>
<gene>
    <name evidence="4" type="ORF">JK635_16865</name>
</gene>
<dbReference type="PROSITE" id="PS51352">
    <property type="entry name" value="THIOREDOXIN_2"/>
    <property type="match status" value="1"/>
</dbReference>